<dbReference type="GO" id="GO:0044780">
    <property type="term" value="P:bacterial-type flagellum assembly"/>
    <property type="evidence" value="ECO:0007669"/>
    <property type="project" value="InterPro"/>
</dbReference>
<feature type="coiled-coil region" evidence="7">
    <location>
        <begin position="152"/>
        <end position="215"/>
    </location>
</feature>
<dbReference type="InterPro" id="IPR053927">
    <property type="entry name" value="FlgK_helical"/>
</dbReference>
<keyword evidence="7" id="KW-0175">Coiled coil</keyword>
<evidence type="ECO:0000259" key="9">
    <source>
        <dbReference type="Pfam" id="PF22638"/>
    </source>
</evidence>
<dbReference type="PRINTS" id="PR01005">
    <property type="entry name" value="FLGHOOKAP1"/>
</dbReference>
<keyword evidence="5" id="KW-0964">Secreted</keyword>
<keyword evidence="10" id="KW-0966">Cell projection</keyword>
<evidence type="ECO:0000256" key="4">
    <source>
        <dbReference type="ARBA" id="ARBA00016244"/>
    </source>
</evidence>
<name>A0A2U8FD74_9HELI</name>
<dbReference type="InterPro" id="IPR002371">
    <property type="entry name" value="FlgK"/>
</dbReference>
<protein>
    <recommendedName>
        <fullName evidence="4">Flagellar hook-associated protein 1</fullName>
    </recommendedName>
</protein>
<feature type="domain" description="Flagellar hook-associated protein FlgK helical" evidence="9">
    <location>
        <begin position="103"/>
        <end position="348"/>
    </location>
</feature>
<dbReference type="GO" id="GO:0005198">
    <property type="term" value="F:structural molecule activity"/>
    <property type="evidence" value="ECO:0007669"/>
    <property type="project" value="InterPro"/>
</dbReference>
<sequence length="610" mass="68488">MGGILSSLNTPYTGLMGHQVMVDTVGNNIANANNEFYSRQVVRTAAEIPLWNQNYALGQGLSVLSIERIHDEYTFSRYKRATSEKTFYDTSFRGLKEASSYYPEVDKVGIYNDLQKYFNAWKDLSIKAGDSAQKVSLAEQSQTLINNITTTRERLVNLQKSLNQELKTAVEEVNRLGEQIAILNKQIAEYESKDLNKKANDLRDLRDQYEFEINNLIGADVFKNGLQGSAPVNKNIADFEERYTLNVGGRVIVDGASFQPLTLDNFDNPDGLYTIKYLRTDHKEYNLSNSLNQGKVGAILDLIRTEDMLEDGTAGGIGKLQVYINDLDSFANGIIETTNNLYAQSARLSASSDILRINYQDAFTTSGYNINEGSFDVVMYDKQGNTLGKRTVVIDNLTNMQSILDQLNANVDDNSNNNASDDFDDRFVATFTNDNRTFAITSKNPSEEIYISIQDKGTNFAGAFGVNRFFEGSNAKDMRLALEYREDPTLIRAYREPVSGNFEVANMMQQLQYDKVIFTDYEGNKHSETISGYFRLIAGKVSSQTEATKTTQETKEAVYVAIKQEYKRSSEVSVDDELVNLIRFQSGYSANAKVISTIDEMINTLLGIKN</sequence>
<evidence type="ECO:0000256" key="2">
    <source>
        <dbReference type="ARBA" id="ARBA00004613"/>
    </source>
</evidence>
<dbReference type="AlphaFoldDB" id="A0A2U8FD74"/>
<dbReference type="KEGG" id="had:CDV25_05045"/>
<accession>A0A2U8FD74</accession>
<dbReference type="RefSeq" id="WP_108911036.1">
    <property type="nucleotide sequence ID" value="NZ_CP021886.1"/>
</dbReference>
<keyword evidence="6" id="KW-0975">Bacterial flagellum</keyword>
<evidence type="ECO:0000256" key="1">
    <source>
        <dbReference type="ARBA" id="ARBA00004365"/>
    </source>
</evidence>
<dbReference type="PANTHER" id="PTHR30033:SF1">
    <property type="entry name" value="FLAGELLAR HOOK-ASSOCIATED PROTEIN 1"/>
    <property type="match status" value="1"/>
</dbReference>
<comment type="similarity">
    <text evidence="3">Belongs to the flagella basal body rod proteins family.</text>
</comment>
<evidence type="ECO:0000256" key="7">
    <source>
        <dbReference type="SAM" id="Coils"/>
    </source>
</evidence>
<reference evidence="10 11" key="1">
    <citation type="submission" date="2017-06" db="EMBL/GenBank/DDBJ databases">
        <title>Complete genome of Helicobacter apodemus.</title>
        <authorList>
            <person name="Cho S."/>
        </authorList>
    </citation>
    <scope>NUCLEOTIDE SEQUENCE [LARGE SCALE GENOMIC DNA]</scope>
    <source>
        <strain evidence="11">SNUVETPUB-15-01</strain>
    </source>
</reference>
<proteinExistence type="inferred from homology"/>
<evidence type="ECO:0000256" key="6">
    <source>
        <dbReference type="ARBA" id="ARBA00023143"/>
    </source>
</evidence>
<dbReference type="Proteomes" id="UP000244890">
    <property type="component" value="Chromosome"/>
</dbReference>
<comment type="subcellular location">
    <subcellularLocation>
        <location evidence="1">Bacterial flagellum</location>
    </subcellularLocation>
    <subcellularLocation>
        <location evidence="2">Secreted</location>
    </subcellularLocation>
</comment>
<dbReference type="OrthoDB" id="9802553at2"/>
<dbReference type="Pfam" id="PF22638">
    <property type="entry name" value="FlgK_D1"/>
    <property type="match status" value="1"/>
</dbReference>
<dbReference type="GO" id="GO:0009424">
    <property type="term" value="C:bacterial-type flagellum hook"/>
    <property type="evidence" value="ECO:0007669"/>
    <property type="project" value="InterPro"/>
</dbReference>
<evidence type="ECO:0000256" key="5">
    <source>
        <dbReference type="ARBA" id="ARBA00022525"/>
    </source>
</evidence>
<evidence type="ECO:0000313" key="10">
    <source>
        <dbReference type="EMBL" id="AWI34201.1"/>
    </source>
</evidence>
<evidence type="ECO:0000256" key="3">
    <source>
        <dbReference type="ARBA" id="ARBA00009677"/>
    </source>
</evidence>
<gene>
    <name evidence="10" type="ORF">CDV25_05045</name>
</gene>
<keyword evidence="10" id="KW-0969">Cilium</keyword>
<dbReference type="GO" id="GO:0005576">
    <property type="term" value="C:extracellular region"/>
    <property type="evidence" value="ECO:0007669"/>
    <property type="project" value="UniProtKB-SubCell"/>
</dbReference>
<dbReference type="InterPro" id="IPR010930">
    <property type="entry name" value="Flg_bb/hook_C_dom"/>
</dbReference>
<dbReference type="PANTHER" id="PTHR30033">
    <property type="entry name" value="FLAGELLAR HOOK-ASSOCIATED PROTEIN 1"/>
    <property type="match status" value="1"/>
</dbReference>
<dbReference type="EMBL" id="CP021886">
    <property type="protein sequence ID" value="AWI34201.1"/>
    <property type="molecule type" value="Genomic_DNA"/>
</dbReference>
<dbReference type="NCBIfam" id="TIGR02492">
    <property type="entry name" value="flgK_ends"/>
    <property type="match status" value="1"/>
</dbReference>
<feature type="domain" description="Flagellar basal-body/hook protein C-terminal" evidence="8">
    <location>
        <begin position="564"/>
        <end position="606"/>
    </location>
</feature>
<organism evidence="10 11">
    <name type="scientific">Helicobacter apodemus</name>
    <dbReference type="NCBI Taxonomy" id="135569"/>
    <lineage>
        <taxon>Bacteria</taxon>
        <taxon>Pseudomonadati</taxon>
        <taxon>Campylobacterota</taxon>
        <taxon>Epsilonproteobacteria</taxon>
        <taxon>Campylobacterales</taxon>
        <taxon>Helicobacteraceae</taxon>
        <taxon>Helicobacter</taxon>
    </lineage>
</organism>
<evidence type="ECO:0000313" key="11">
    <source>
        <dbReference type="Proteomes" id="UP000244890"/>
    </source>
</evidence>
<dbReference type="Pfam" id="PF06429">
    <property type="entry name" value="Flg_bbr_C"/>
    <property type="match status" value="1"/>
</dbReference>
<keyword evidence="10" id="KW-0282">Flagellum</keyword>
<evidence type="ECO:0000259" key="8">
    <source>
        <dbReference type="Pfam" id="PF06429"/>
    </source>
</evidence>